<proteinExistence type="predicted"/>
<accession>A0A8J3KJK6</accession>
<name>A0A8J3KJK6_9ACTN</name>
<dbReference type="AlphaFoldDB" id="A0A8J3KJK6"/>
<dbReference type="EMBL" id="BONH01000037">
    <property type="protein sequence ID" value="GIG01243.1"/>
    <property type="molecule type" value="Genomic_DNA"/>
</dbReference>
<organism evidence="2 3">
    <name type="scientific">Catellatospora citrea</name>
    <dbReference type="NCBI Taxonomy" id="53366"/>
    <lineage>
        <taxon>Bacteria</taxon>
        <taxon>Bacillati</taxon>
        <taxon>Actinomycetota</taxon>
        <taxon>Actinomycetes</taxon>
        <taxon>Micromonosporales</taxon>
        <taxon>Micromonosporaceae</taxon>
        <taxon>Catellatospora</taxon>
    </lineage>
</organism>
<reference evidence="2 3" key="1">
    <citation type="submission" date="2021-01" db="EMBL/GenBank/DDBJ databases">
        <title>Whole genome shotgun sequence of Catellatospora citrea NBRC 14495.</title>
        <authorList>
            <person name="Komaki H."/>
            <person name="Tamura T."/>
        </authorList>
    </citation>
    <scope>NUCLEOTIDE SEQUENCE [LARGE SCALE GENOMIC DNA]</scope>
    <source>
        <strain evidence="2 3">NBRC 14495</strain>
    </source>
</reference>
<evidence type="ECO:0000256" key="1">
    <source>
        <dbReference type="SAM" id="MobiDB-lite"/>
    </source>
</evidence>
<protein>
    <submittedName>
        <fullName evidence="2">Uncharacterized protein</fullName>
    </submittedName>
</protein>
<keyword evidence="3" id="KW-1185">Reference proteome</keyword>
<evidence type="ECO:0000313" key="3">
    <source>
        <dbReference type="Proteomes" id="UP000659904"/>
    </source>
</evidence>
<evidence type="ECO:0000313" key="2">
    <source>
        <dbReference type="EMBL" id="GIG01243.1"/>
    </source>
</evidence>
<comment type="caution">
    <text evidence="2">The sequence shown here is derived from an EMBL/GenBank/DDBJ whole genome shotgun (WGS) entry which is preliminary data.</text>
</comment>
<gene>
    <name evidence="2" type="ORF">Cci01nite_63360</name>
</gene>
<dbReference type="Proteomes" id="UP000659904">
    <property type="component" value="Unassembled WGS sequence"/>
</dbReference>
<sequence>MEREPVETGMRTSAGRDMGARSPSTTWGLRASNSGSAGRAPLRLSTRLRERRSRKDPDCAQRTPMGTARAALLNTMS</sequence>
<feature type="region of interest" description="Disordered" evidence="1">
    <location>
        <begin position="1"/>
        <end position="77"/>
    </location>
</feature>
<feature type="compositionally biased region" description="Polar residues" evidence="1">
    <location>
        <begin position="22"/>
        <end position="36"/>
    </location>
</feature>